<evidence type="ECO:0000256" key="5">
    <source>
        <dbReference type="ARBA" id="ARBA00023027"/>
    </source>
</evidence>
<feature type="binding site" evidence="9">
    <location>
        <position position="426"/>
    </location>
    <ligand>
        <name>NAD(+)</name>
        <dbReference type="ChEBI" id="CHEBI:57540"/>
    </ligand>
</feature>
<dbReference type="EMBL" id="ML996591">
    <property type="protein sequence ID" value="KAF2752904.1"/>
    <property type="molecule type" value="Genomic_DNA"/>
</dbReference>
<feature type="binding site" evidence="9">
    <location>
        <position position="359"/>
    </location>
    <ligand>
        <name>NAD(+)</name>
        <dbReference type="ChEBI" id="CHEBI:57540"/>
    </ligand>
</feature>
<dbReference type="PIRSF" id="PIRSF500134">
    <property type="entry name" value="UDPglc_DH_bac"/>
    <property type="match status" value="1"/>
</dbReference>
<feature type="region of interest" description="Disordered" evidence="10">
    <location>
        <begin position="1"/>
        <end position="54"/>
    </location>
</feature>
<evidence type="ECO:0000256" key="6">
    <source>
        <dbReference type="ARBA" id="ARBA00047473"/>
    </source>
</evidence>
<dbReference type="PIRSF" id="PIRSF000124">
    <property type="entry name" value="UDPglc_GDPman_dh"/>
    <property type="match status" value="1"/>
</dbReference>
<dbReference type="PANTHER" id="PTHR11374">
    <property type="entry name" value="UDP-GLUCOSE DEHYDROGENASE/UDP-MANNAC DEHYDROGENASE"/>
    <property type="match status" value="1"/>
</dbReference>
<dbReference type="SUPFAM" id="SSF48179">
    <property type="entry name" value="6-phosphogluconate dehydrogenase C-terminal domain-like"/>
    <property type="match status" value="1"/>
</dbReference>
<dbReference type="Gene3D" id="1.20.5.100">
    <property type="entry name" value="Cytochrome c1, transmembrane anchor, C-terminal"/>
    <property type="match status" value="1"/>
</dbReference>
<dbReference type="InterPro" id="IPR008927">
    <property type="entry name" value="6-PGluconate_DH-like_C_sf"/>
</dbReference>
<dbReference type="InterPro" id="IPR014027">
    <property type="entry name" value="UDP-Glc/GDP-Man_DH_C"/>
</dbReference>
<feature type="compositionally biased region" description="Polar residues" evidence="10">
    <location>
        <begin position="1"/>
        <end position="17"/>
    </location>
</feature>
<dbReference type="InterPro" id="IPR028356">
    <property type="entry name" value="UDPglc_DH_euk"/>
</dbReference>
<dbReference type="RefSeq" id="XP_033595355.1">
    <property type="nucleotide sequence ID" value="XM_033747722.1"/>
</dbReference>
<evidence type="ECO:0000256" key="9">
    <source>
        <dbReference type="PIRSR" id="PIRSR500134-3"/>
    </source>
</evidence>
<evidence type="ECO:0000313" key="12">
    <source>
        <dbReference type="EMBL" id="KAF2752904.1"/>
    </source>
</evidence>
<feature type="binding site" evidence="8">
    <location>
        <begin position="345"/>
        <end position="349"/>
    </location>
    <ligand>
        <name>substrate</name>
    </ligand>
</feature>
<dbReference type="SUPFAM" id="SSF52413">
    <property type="entry name" value="UDP-glucose/GDP-mannose dehydrogenase C-terminal domain"/>
    <property type="match status" value="1"/>
</dbReference>
<dbReference type="GO" id="GO:0005634">
    <property type="term" value="C:nucleus"/>
    <property type="evidence" value="ECO:0007669"/>
    <property type="project" value="TreeGrafter"/>
</dbReference>
<dbReference type="InterPro" id="IPR017476">
    <property type="entry name" value="UDP-Glc/GDP-Man"/>
</dbReference>
<dbReference type="Proteomes" id="UP000799437">
    <property type="component" value="Unassembled WGS sequence"/>
</dbReference>
<dbReference type="AlphaFoldDB" id="A0A6A6VT22"/>
<evidence type="ECO:0000256" key="8">
    <source>
        <dbReference type="PIRSR" id="PIRSR500134-2"/>
    </source>
</evidence>
<evidence type="ECO:0000256" key="3">
    <source>
        <dbReference type="ARBA" id="ARBA00012954"/>
    </source>
</evidence>
<dbReference type="PANTHER" id="PTHR11374:SF3">
    <property type="entry name" value="UDP-GLUCOSE 6-DEHYDROGENASE"/>
    <property type="match status" value="1"/>
</dbReference>
<feature type="binding site" evidence="9">
    <location>
        <position position="100"/>
    </location>
    <ligand>
        <name>NAD(+)</name>
        <dbReference type="ChEBI" id="CHEBI:57540"/>
    </ligand>
</feature>
<feature type="binding site" evidence="8">
    <location>
        <position position="419"/>
    </location>
    <ligand>
        <name>substrate</name>
    </ligand>
</feature>
<feature type="compositionally biased region" description="Polar residues" evidence="10">
    <location>
        <begin position="38"/>
        <end position="49"/>
    </location>
</feature>
<evidence type="ECO:0000313" key="13">
    <source>
        <dbReference type="Proteomes" id="UP000799437"/>
    </source>
</evidence>
<dbReference type="GeneID" id="54488776"/>
<feature type="binding site" evidence="8">
    <location>
        <position position="353"/>
    </location>
    <ligand>
        <name>substrate</name>
    </ligand>
</feature>
<dbReference type="SUPFAM" id="SSF51735">
    <property type="entry name" value="NAD(P)-binding Rossmann-fold domains"/>
    <property type="match status" value="1"/>
</dbReference>
<dbReference type="InterPro" id="IPR036220">
    <property type="entry name" value="UDP-Glc/GDP-Man_DH_C_sf"/>
</dbReference>
<evidence type="ECO:0000256" key="7">
    <source>
        <dbReference type="PIRSR" id="PIRSR500134-1"/>
    </source>
</evidence>
<dbReference type="Pfam" id="PF03721">
    <property type="entry name" value="UDPG_MGDP_dh_N"/>
    <property type="match status" value="2"/>
</dbReference>
<name>A0A6A6VT22_9PEZI</name>
<feature type="binding site" evidence="9">
    <location>
        <position position="95"/>
    </location>
    <ligand>
        <name>NAD(+)</name>
        <dbReference type="ChEBI" id="CHEBI:57540"/>
    </ligand>
</feature>
<organism evidence="12 13">
    <name type="scientific">Pseudovirgaria hyperparasitica</name>
    <dbReference type="NCBI Taxonomy" id="470096"/>
    <lineage>
        <taxon>Eukaryota</taxon>
        <taxon>Fungi</taxon>
        <taxon>Dikarya</taxon>
        <taxon>Ascomycota</taxon>
        <taxon>Pezizomycotina</taxon>
        <taxon>Dothideomycetes</taxon>
        <taxon>Dothideomycetes incertae sedis</taxon>
        <taxon>Acrospermales</taxon>
        <taxon>Acrospermaceae</taxon>
        <taxon>Pseudovirgaria</taxon>
    </lineage>
</organism>
<dbReference type="GO" id="GO:0006024">
    <property type="term" value="P:glycosaminoglycan biosynthetic process"/>
    <property type="evidence" value="ECO:0007669"/>
    <property type="project" value="TreeGrafter"/>
</dbReference>
<dbReference type="GO" id="GO:0003979">
    <property type="term" value="F:UDP-glucose 6-dehydrogenase activity"/>
    <property type="evidence" value="ECO:0007669"/>
    <property type="project" value="UniProtKB-EC"/>
</dbReference>
<proteinExistence type="inferred from homology"/>
<feature type="binding site" evidence="9">
    <location>
        <position position="212"/>
    </location>
    <ligand>
        <name>NAD(+)</name>
        <dbReference type="ChEBI" id="CHEBI:57540"/>
    </ligand>
</feature>
<dbReference type="GO" id="GO:0006065">
    <property type="term" value="P:UDP-glucuronate biosynthetic process"/>
    <property type="evidence" value="ECO:0007669"/>
    <property type="project" value="UniProtKB-UniPathway"/>
</dbReference>
<dbReference type="InterPro" id="IPR028357">
    <property type="entry name" value="UDPglc_DH_bac"/>
</dbReference>
<comment type="similarity">
    <text evidence="2">Belongs to the UDP-glucose/GDP-mannose dehydrogenase family.</text>
</comment>
<evidence type="ECO:0000259" key="11">
    <source>
        <dbReference type="SMART" id="SM00984"/>
    </source>
</evidence>
<dbReference type="Gene3D" id="3.40.50.720">
    <property type="entry name" value="NAD(P)-binding Rossmann-like Domain"/>
    <property type="match status" value="2"/>
</dbReference>
<dbReference type="UniPathway" id="UPA00038">
    <property type="reaction ID" value="UER00491"/>
</dbReference>
<gene>
    <name evidence="12" type="ORF">EJ05DRAFT_505640</name>
</gene>
<comment type="pathway">
    <text evidence="1">Nucleotide-sugar biosynthesis; UDP-alpha-D-glucuronate biosynthesis; UDP-alpha-D-glucuronate from UDP-alpha-D-glucose: step 1/1.</text>
</comment>
<dbReference type="NCBIfam" id="TIGR03026">
    <property type="entry name" value="NDP-sugDHase"/>
    <property type="match status" value="1"/>
</dbReference>
<feature type="binding site" evidence="8">
    <location>
        <position position="300"/>
    </location>
    <ligand>
        <name>substrate</name>
    </ligand>
</feature>
<evidence type="ECO:0000256" key="1">
    <source>
        <dbReference type="ARBA" id="ARBA00004701"/>
    </source>
</evidence>
<reference evidence="12" key="1">
    <citation type="journal article" date="2020" name="Stud. Mycol.">
        <title>101 Dothideomycetes genomes: a test case for predicting lifestyles and emergence of pathogens.</title>
        <authorList>
            <person name="Haridas S."/>
            <person name="Albert R."/>
            <person name="Binder M."/>
            <person name="Bloem J."/>
            <person name="Labutti K."/>
            <person name="Salamov A."/>
            <person name="Andreopoulos B."/>
            <person name="Baker S."/>
            <person name="Barry K."/>
            <person name="Bills G."/>
            <person name="Bluhm B."/>
            <person name="Cannon C."/>
            <person name="Castanera R."/>
            <person name="Culley D."/>
            <person name="Daum C."/>
            <person name="Ezra D."/>
            <person name="Gonzalez J."/>
            <person name="Henrissat B."/>
            <person name="Kuo A."/>
            <person name="Liang C."/>
            <person name="Lipzen A."/>
            <person name="Lutzoni F."/>
            <person name="Magnuson J."/>
            <person name="Mondo S."/>
            <person name="Nolan M."/>
            <person name="Ohm R."/>
            <person name="Pangilinan J."/>
            <person name="Park H.-J."/>
            <person name="Ramirez L."/>
            <person name="Alfaro M."/>
            <person name="Sun H."/>
            <person name="Tritt A."/>
            <person name="Yoshinaga Y."/>
            <person name="Zwiers L.-H."/>
            <person name="Turgeon B."/>
            <person name="Goodwin S."/>
            <person name="Spatafora J."/>
            <person name="Crous P."/>
            <person name="Grigoriev I."/>
        </authorList>
    </citation>
    <scope>NUCLEOTIDE SEQUENCE</scope>
    <source>
        <strain evidence="12">CBS 121739</strain>
    </source>
</reference>
<dbReference type="Pfam" id="PF03720">
    <property type="entry name" value="UDPG_MGDP_dh_C"/>
    <property type="match status" value="1"/>
</dbReference>
<keyword evidence="13" id="KW-1185">Reference proteome</keyword>
<keyword evidence="5 9" id="KW-0520">NAD</keyword>
<evidence type="ECO:0000256" key="2">
    <source>
        <dbReference type="ARBA" id="ARBA00006601"/>
    </source>
</evidence>
<sequence length="629" mass="67033">MSALSSTSTPCSQSGTASPSISPTLSRTSSSTSISGSDDNASPKISTESGGPIRARAADFDPVTKICFVGAGYVGGPTAAVLAFSNPQIQVTVVDRDSSRISRWQSKHLPIHEPGLDDIVRVARDGTNATILARGSAKESVAFPERTPNLFFSTDCEQPIGEADIIFLSVNTPTKLVGVGAGAATNISIFESAMRSIAVVAKPGAIIVEKSTVPCRTAQVIRDILDIHRPGVPFEILSNPEFLAEGTAISDLLHPSRVLIGSSNTSSGLTAAARLALVYNAWVPEASILNVHLWSSELAKLVANAMLAQRISSINTVSAICEKTGADVSDIASAIGMDHRIGAKFLHAGLGFGGSCFKKDILSLSYLAESLDLPEVAAYWKSVVDINVWQCERLVKRVIKSLNGSLTGKKLAILGYAFKKDTSDTRESQSISVIEHLLRERPAEIAIYDPGCTPADICTELQALFGAAGSGIIAPEGPINVHADPYTACTGSSAVLILTDWDQFRYPPLSQADSSAAAVESYVHTALARLAQVQVLPEDWDLNAQQTLFRSQPQCNIECTKCNKAPGALKSYPGENLKWEEVGRGMKMPRWVFDARGVLDAQGLEDMGFRVESVGKVGKRSRLRGFEVC</sequence>
<dbReference type="InterPro" id="IPR001732">
    <property type="entry name" value="UDP-Glc/GDP-Man_DH_N"/>
</dbReference>
<comment type="catalytic activity">
    <reaction evidence="6">
        <text>UDP-alpha-D-glucose + 2 NAD(+) + H2O = UDP-alpha-D-glucuronate + 2 NADH + 3 H(+)</text>
        <dbReference type="Rhea" id="RHEA:23596"/>
        <dbReference type="ChEBI" id="CHEBI:15377"/>
        <dbReference type="ChEBI" id="CHEBI:15378"/>
        <dbReference type="ChEBI" id="CHEBI:57540"/>
        <dbReference type="ChEBI" id="CHEBI:57945"/>
        <dbReference type="ChEBI" id="CHEBI:58052"/>
        <dbReference type="ChEBI" id="CHEBI:58885"/>
        <dbReference type="EC" id="1.1.1.22"/>
    </reaction>
</comment>
<dbReference type="FunFam" id="3.40.50.720:FF:000032">
    <property type="entry name" value="UDP-glucose 6-dehydrogenase"/>
    <property type="match status" value="1"/>
</dbReference>
<feature type="domain" description="UDP-glucose/GDP-mannose dehydrogenase C-terminal" evidence="11">
    <location>
        <begin position="412"/>
        <end position="521"/>
    </location>
</feature>
<dbReference type="FunFam" id="1.20.5.100:FF:000001">
    <property type="entry name" value="UDP-glucose 6-dehydrogenase"/>
    <property type="match status" value="1"/>
</dbReference>
<feature type="binding site" evidence="8">
    <location>
        <begin position="242"/>
        <end position="245"/>
    </location>
    <ligand>
        <name>substrate</name>
    </ligand>
</feature>
<protein>
    <recommendedName>
        <fullName evidence="3">UDP-glucose 6-dehydrogenase</fullName>
        <ecNumber evidence="3">1.1.1.22</ecNumber>
    </recommendedName>
</protein>
<dbReference type="InterPro" id="IPR036291">
    <property type="entry name" value="NAD(P)-bd_dom_sf"/>
</dbReference>
<evidence type="ECO:0000256" key="4">
    <source>
        <dbReference type="ARBA" id="ARBA00023002"/>
    </source>
</evidence>
<dbReference type="GO" id="GO:0000271">
    <property type="term" value="P:polysaccharide biosynthetic process"/>
    <property type="evidence" value="ECO:0007669"/>
    <property type="project" value="InterPro"/>
</dbReference>
<feature type="compositionally biased region" description="Low complexity" evidence="10">
    <location>
        <begin position="18"/>
        <end position="37"/>
    </location>
</feature>
<dbReference type="GO" id="GO:0051287">
    <property type="term" value="F:NAD binding"/>
    <property type="evidence" value="ECO:0007669"/>
    <property type="project" value="InterPro"/>
</dbReference>
<feature type="active site" description="Nucleophile" evidence="7">
    <location>
        <position position="356"/>
    </location>
</feature>
<feature type="binding site" evidence="9">
    <location>
        <position position="245"/>
    </location>
    <ligand>
        <name>NAD(+)</name>
        <dbReference type="ChEBI" id="CHEBI:57540"/>
    </ligand>
</feature>
<dbReference type="SMART" id="SM00984">
    <property type="entry name" value="UDPG_MGDP_dh_C"/>
    <property type="match status" value="1"/>
</dbReference>
<keyword evidence="4" id="KW-0560">Oxidoreductase</keyword>
<accession>A0A6A6VT22</accession>
<dbReference type="Pfam" id="PF00984">
    <property type="entry name" value="UDPG_MGDP_dh"/>
    <property type="match status" value="1"/>
</dbReference>
<evidence type="ECO:0000256" key="10">
    <source>
        <dbReference type="SAM" id="MobiDB-lite"/>
    </source>
</evidence>
<dbReference type="EC" id="1.1.1.22" evidence="3"/>
<dbReference type="InterPro" id="IPR014026">
    <property type="entry name" value="UDP-Glc/GDP-Man_DH_dimer"/>
</dbReference>
<dbReference type="OrthoDB" id="5059218at2759"/>
<feature type="binding site" evidence="9">
    <location>
        <position position="172"/>
    </location>
    <ligand>
        <name>NAD(+)</name>
        <dbReference type="ChEBI" id="CHEBI:57540"/>
    </ligand>
</feature>